<evidence type="ECO:0000313" key="3">
    <source>
        <dbReference type="Proteomes" id="UP000223738"/>
    </source>
</evidence>
<dbReference type="Proteomes" id="UP000223738">
    <property type="component" value="Segment"/>
</dbReference>
<organism evidence="2 3">
    <name type="scientific">Pseudomonas phage phiPMW</name>
    <dbReference type="NCBI Taxonomy" id="1815582"/>
    <lineage>
        <taxon>Viruses</taxon>
        <taxon>Duplodnaviria</taxon>
        <taxon>Heunggongvirae</taxon>
        <taxon>Uroviricota</taxon>
        <taxon>Caudoviricetes</taxon>
        <taxon>Plaisancevirus</taxon>
        <taxon>Plaisancevirus PMW</taxon>
    </lineage>
</organism>
<proteinExistence type="predicted"/>
<evidence type="ECO:0000259" key="1">
    <source>
        <dbReference type="Pfam" id="PF13392"/>
    </source>
</evidence>
<feature type="domain" description="HNH nuclease" evidence="1">
    <location>
        <begin position="67"/>
        <end position="111"/>
    </location>
</feature>
<dbReference type="InterPro" id="IPR003615">
    <property type="entry name" value="HNH_nuc"/>
</dbReference>
<dbReference type="EMBL" id="KU862660">
    <property type="protein sequence ID" value="ANA49284.1"/>
    <property type="molecule type" value="Genomic_DNA"/>
</dbReference>
<accession>A0A1S5R1L5</accession>
<name>A0A1S5R1L5_9CAUD</name>
<keyword evidence="3" id="KW-1185">Reference proteome</keyword>
<dbReference type="Gene3D" id="1.20.5.2050">
    <property type="match status" value="1"/>
</dbReference>
<gene>
    <name evidence="2" type="ORF">PMW_159</name>
</gene>
<evidence type="ECO:0000313" key="2">
    <source>
        <dbReference type="EMBL" id="ANA49284.1"/>
    </source>
</evidence>
<dbReference type="OrthoDB" id="21336at10239"/>
<sequence>MNTSLKLADYFSHDPQSPSGLSWAKNIYQGRNRNILMFAKGDPCGSIHKDGHWSVSFRHDGNPKRLYCHRIIWELLNGPIPKGKQIDHIDGNRENNDVPNMRLVCSRVNMRNKGMSSRNTSGKQGVARVDNSNGYSYYAATWLTDEGKQGRKYFSINKLGEDEALRLATEYRNQLIETINQTTDFKYTDRHKEK</sequence>
<dbReference type="InterPro" id="IPR044925">
    <property type="entry name" value="His-Me_finger_sf"/>
</dbReference>
<dbReference type="Gene3D" id="3.90.75.20">
    <property type="match status" value="1"/>
</dbReference>
<reference evidence="2 3" key="1">
    <citation type="submission" date="2016-03" db="EMBL/GenBank/DDBJ databases">
        <title>Characterization of pf16 and phiPMW: Two novel phages infecting Pseudomonas putida PpG1.</title>
        <authorList>
            <person name="Magill D.J."/>
            <person name="Krylov V.N."/>
            <person name="Allen C.C.R."/>
            <person name="McGrath J.W."/>
            <person name="Quinn J.P."/>
            <person name="Kulakov L.A."/>
        </authorList>
    </citation>
    <scope>NUCLEOTIDE SEQUENCE [LARGE SCALE GENOMIC DNA]</scope>
</reference>
<dbReference type="Pfam" id="PF13392">
    <property type="entry name" value="HNH_3"/>
    <property type="match status" value="1"/>
</dbReference>
<dbReference type="SUPFAM" id="SSF54060">
    <property type="entry name" value="His-Me finger endonucleases"/>
    <property type="match status" value="1"/>
</dbReference>
<protein>
    <recommendedName>
        <fullName evidence="1">HNH nuclease domain-containing protein</fullName>
    </recommendedName>
</protein>